<dbReference type="InterPro" id="IPR043502">
    <property type="entry name" value="DNA/RNA_pol_sf"/>
</dbReference>
<dbReference type="InterPro" id="IPR036397">
    <property type="entry name" value="RNaseH_sf"/>
</dbReference>
<dbReference type="GO" id="GO:0003676">
    <property type="term" value="F:nucleic acid binding"/>
    <property type="evidence" value="ECO:0007669"/>
    <property type="project" value="InterPro"/>
</dbReference>
<dbReference type="CDD" id="cd01650">
    <property type="entry name" value="RT_nLTR_like"/>
    <property type="match status" value="1"/>
</dbReference>
<comment type="caution">
    <text evidence="3">The sequence shown here is derived from an EMBL/GenBank/DDBJ whole genome shotgun (WGS) entry which is preliminary data.</text>
</comment>
<proteinExistence type="predicted"/>
<evidence type="ECO:0000259" key="1">
    <source>
        <dbReference type="PROSITE" id="PS50878"/>
    </source>
</evidence>
<dbReference type="SUPFAM" id="SSF53098">
    <property type="entry name" value="Ribonuclease H-like"/>
    <property type="match status" value="1"/>
</dbReference>
<evidence type="ECO:0008006" key="5">
    <source>
        <dbReference type="Google" id="ProtNLM"/>
    </source>
</evidence>
<dbReference type="InterPro" id="IPR052560">
    <property type="entry name" value="RdDP_mobile_element"/>
</dbReference>
<dbReference type="Gene3D" id="3.60.10.10">
    <property type="entry name" value="Endonuclease/exonuclease/phosphatase"/>
    <property type="match status" value="1"/>
</dbReference>
<name>A0AAU9TWT9_EUPED</name>
<dbReference type="PROSITE" id="PS50879">
    <property type="entry name" value="RNASE_H_1"/>
    <property type="match status" value="1"/>
</dbReference>
<feature type="domain" description="Reverse transcriptase" evidence="1">
    <location>
        <begin position="459"/>
        <end position="735"/>
    </location>
</feature>
<dbReference type="Pfam" id="PF00075">
    <property type="entry name" value="RNase_H"/>
    <property type="match status" value="1"/>
</dbReference>
<dbReference type="EMBL" id="CAKOGL010000008">
    <property type="protein sequence ID" value="CAH2089919.1"/>
    <property type="molecule type" value="Genomic_DNA"/>
</dbReference>
<organism evidence="3 4">
    <name type="scientific">Euphydryas editha</name>
    <name type="common">Edith's checkerspot</name>
    <dbReference type="NCBI Taxonomy" id="104508"/>
    <lineage>
        <taxon>Eukaryota</taxon>
        <taxon>Metazoa</taxon>
        <taxon>Ecdysozoa</taxon>
        <taxon>Arthropoda</taxon>
        <taxon>Hexapoda</taxon>
        <taxon>Insecta</taxon>
        <taxon>Pterygota</taxon>
        <taxon>Neoptera</taxon>
        <taxon>Endopterygota</taxon>
        <taxon>Lepidoptera</taxon>
        <taxon>Glossata</taxon>
        <taxon>Ditrysia</taxon>
        <taxon>Papilionoidea</taxon>
        <taxon>Nymphalidae</taxon>
        <taxon>Nymphalinae</taxon>
        <taxon>Euphydryas</taxon>
    </lineage>
</organism>
<dbReference type="InterPro" id="IPR012337">
    <property type="entry name" value="RNaseH-like_sf"/>
</dbReference>
<dbReference type="InterPro" id="IPR000477">
    <property type="entry name" value="RT_dom"/>
</dbReference>
<feature type="domain" description="RNase H type-1" evidence="2">
    <location>
        <begin position="941"/>
        <end position="1075"/>
    </location>
</feature>
<accession>A0AAU9TWT9</accession>
<gene>
    <name evidence="3" type="ORF">EEDITHA_LOCUS5926</name>
</gene>
<dbReference type="InterPro" id="IPR005135">
    <property type="entry name" value="Endo/exonuclease/phosphatase"/>
</dbReference>
<sequence>MVLTIGFKLNIIQWNCQSLIPKLSELDSYLHNEKVHICILSETWLQCEHQINLTDYSVFRKDRADGYAGLAILVHQSINCCLKTLPSNYNNIDVLCLELLNSNKLQHIIGVYSPTNITVSVGDYQELFSHFSEKTLIVGDFNAHHTAWSYTTDTRGRLLSDTSINHNYVFLNNGDFTRCAKLNDSIICTSPDISFCSADLSLDFDWNVTNESLGSDHLIISIKTLDSTQTSPELKRNIKKANWVEYTQHIESACEGLDYGNNVQSNYDKLIEVIEESANKNIPYIKTGFNPNKFKPKPWWNPDLSKAVAERRLSLKNFRKLRTVENYLIHREKVIIVRKLIKLAKRNSWQQLCDSIDYNMPSSEVWRKLRWLKGYRSPKHYLPESTAVSFLTELTPDSVSFQPVDSNFDGSNPLLFTFSELILTLKRVDTSAGLDTITYSMISHLPDNAKKYLLHIFNTIYKKGEIPEQWRRIKLIAIPKRNTDKYRPISLINCLCKTFNLMITRRLEHHFESNKLFNGSTLGFRRGLSCQDNLSRFIVDTETAFIHKKYVLCAYGDISNAYNNLAIEPLITSLVEFDVDPLICRYIREFLKERVLIYRLRDGTEITRISRQGLAQGDPMSPILFNIVTIKLCNTLVKTVKVSQYADDFAFYCINQSIDFCANVIQSSLNIFITMLQEIGLEISLSKTKVCILTRKYKVPSISIRINNTEIKLTNCTKFLGMWVDSRLNWTRHVLETAQKCTAYVNILSSISSSKWGVHPSHLRRLYLALVRSRLDYGCIIYGNANSRLLQRLDVIQNQCLRLCGSFIRDTPIFAMESELCIPPLSLRRIYLSDKYFLKLSSRTSDHLKKQLEALDNILNSGARYWRKNQIPLLLESFRNFSNLPMSKFEILPQFLLSFDIKTFPWDNIIVHRVNTINESKAQLPIHDLKQHTEDMIDVQFSNYIQIYTDGSKTRDGSSCAFYDVAADFGAKFLIENSCIPIMGVELTAINEAVHYIESTPYNKIVIFTDSKSSLQHLLRSAKGGCVGRNEAYLIIKCIHRLIRSGVEVRLQWIPSHVGVRGNEVADSLASKALQNGIPLDIVPHYTDHLPKIKNDNFTKFKSYFNECSQNKGFWYRTIVGEPPREPWFASRNLNRKYLTICFRTRTYHIPLNKFNFIMKKRDDPNCTRCEREEDLLHLVLECKINEQSRLDFLNETRCSTGEFLFFLHQILSSGFTAEYSGRFVSFIIDSLNLRSDYYKNSH</sequence>
<dbReference type="SUPFAM" id="SSF56219">
    <property type="entry name" value="DNase I-like"/>
    <property type="match status" value="1"/>
</dbReference>
<keyword evidence="4" id="KW-1185">Reference proteome</keyword>
<dbReference type="CDD" id="cd09276">
    <property type="entry name" value="Rnase_HI_RT_non_LTR"/>
    <property type="match status" value="1"/>
</dbReference>
<dbReference type="PROSITE" id="PS50878">
    <property type="entry name" value="RT_POL"/>
    <property type="match status" value="1"/>
</dbReference>
<evidence type="ECO:0000313" key="4">
    <source>
        <dbReference type="Proteomes" id="UP001153954"/>
    </source>
</evidence>
<dbReference type="PANTHER" id="PTHR36688">
    <property type="entry name" value="ENDO/EXONUCLEASE/PHOSPHATASE DOMAIN-CONTAINING PROTEIN"/>
    <property type="match status" value="1"/>
</dbReference>
<dbReference type="InterPro" id="IPR036691">
    <property type="entry name" value="Endo/exonu/phosph_ase_sf"/>
</dbReference>
<reference evidence="3" key="1">
    <citation type="submission" date="2022-03" db="EMBL/GenBank/DDBJ databases">
        <authorList>
            <person name="Tunstrom K."/>
        </authorList>
    </citation>
    <scope>NUCLEOTIDE SEQUENCE</scope>
</reference>
<dbReference type="GO" id="GO:0071897">
    <property type="term" value="P:DNA biosynthetic process"/>
    <property type="evidence" value="ECO:0007669"/>
    <property type="project" value="UniProtKB-ARBA"/>
</dbReference>
<dbReference type="GO" id="GO:0042575">
    <property type="term" value="C:DNA polymerase complex"/>
    <property type="evidence" value="ECO:0007669"/>
    <property type="project" value="UniProtKB-ARBA"/>
</dbReference>
<dbReference type="PANTHER" id="PTHR36688:SF2">
    <property type="entry name" value="ENDONUCLEASE_EXONUCLEASE_PHOSPHATASE DOMAIN-CONTAINING PROTEIN"/>
    <property type="match status" value="1"/>
</dbReference>
<dbReference type="Proteomes" id="UP001153954">
    <property type="component" value="Unassembled WGS sequence"/>
</dbReference>
<dbReference type="Gene3D" id="3.30.420.10">
    <property type="entry name" value="Ribonuclease H-like superfamily/Ribonuclease H"/>
    <property type="match status" value="1"/>
</dbReference>
<evidence type="ECO:0000313" key="3">
    <source>
        <dbReference type="EMBL" id="CAH2089919.1"/>
    </source>
</evidence>
<dbReference type="InterPro" id="IPR002156">
    <property type="entry name" value="RNaseH_domain"/>
</dbReference>
<dbReference type="AlphaFoldDB" id="A0AAU9TWT9"/>
<dbReference type="SUPFAM" id="SSF56672">
    <property type="entry name" value="DNA/RNA polymerases"/>
    <property type="match status" value="1"/>
</dbReference>
<protein>
    <recommendedName>
        <fullName evidence="5">Pol-like protein</fullName>
    </recommendedName>
</protein>
<evidence type="ECO:0000259" key="2">
    <source>
        <dbReference type="PROSITE" id="PS50879"/>
    </source>
</evidence>
<dbReference type="Pfam" id="PF14529">
    <property type="entry name" value="Exo_endo_phos_2"/>
    <property type="match status" value="1"/>
</dbReference>
<dbReference type="GO" id="GO:0004523">
    <property type="term" value="F:RNA-DNA hybrid ribonuclease activity"/>
    <property type="evidence" value="ECO:0007669"/>
    <property type="project" value="InterPro"/>
</dbReference>
<dbReference type="Pfam" id="PF00078">
    <property type="entry name" value="RVT_1"/>
    <property type="match status" value="1"/>
</dbReference>